<accession>A0ABW4YFG5</accession>
<reference evidence="3" key="1">
    <citation type="journal article" date="2019" name="Int. J. Syst. Evol. Microbiol.">
        <title>The Global Catalogue of Microorganisms (GCM) 10K type strain sequencing project: providing services to taxonomists for standard genome sequencing and annotation.</title>
        <authorList>
            <consortium name="The Broad Institute Genomics Platform"/>
            <consortium name="The Broad Institute Genome Sequencing Center for Infectious Disease"/>
            <person name="Wu L."/>
            <person name="Ma J."/>
        </authorList>
    </citation>
    <scope>NUCLEOTIDE SEQUENCE [LARGE SCALE GENOMIC DNA]</scope>
    <source>
        <strain evidence="3">GH52</strain>
    </source>
</reference>
<dbReference type="RefSeq" id="WP_377769318.1">
    <property type="nucleotide sequence ID" value="NZ_JBHUHO010000003.1"/>
</dbReference>
<keyword evidence="1" id="KW-0812">Transmembrane</keyword>
<keyword evidence="1" id="KW-1133">Transmembrane helix</keyword>
<protein>
    <recommendedName>
        <fullName evidence="4">Ribosomal protein L7/L12 C-terminal domain-containing protein</fullName>
    </recommendedName>
</protein>
<comment type="caution">
    <text evidence="2">The sequence shown here is derived from an EMBL/GenBank/DDBJ whole genome shotgun (WGS) entry which is preliminary data.</text>
</comment>
<evidence type="ECO:0000256" key="1">
    <source>
        <dbReference type="SAM" id="Phobius"/>
    </source>
</evidence>
<organism evidence="2 3">
    <name type="scientific">Paenibacillus yanchengensis</name>
    <dbReference type="NCBI Taxonomy" id="2035833"/>
    <lineage>
        <taxon>Bacteria</taxon>
        <taxon>Bacillati</taxon>
        <taxon>Bacillota</taxon>
        <taxon>Bacilli</taxon>
        <taxon>Bacillales</taxon>
        <taxon>Paenibacillaceae</taxon>
        <taxon>Paenibacillus</taxon>
    </lineage>
</organism>
<keyword evidence="1" id="KW-0472">Membrane</keyword>
<evidence type="ECO:0000313" key="2">
    <source>
        <dbReference type="EMBL" id="MFD2114347.1"/>
    </source>
</evidence>
<feature type="transmembrane region" description="Helical" evidence="1">
    <location>
        <begin position="6"/>
        <end position="26"/>
    </location>
</feature>
<dbReference type="EMBL" id="JBHUHO010000003">
    <property type="protein sequence ID" value="MFD2114347.1"/>
    <property type="molecule type" value="Genomic_DNA"/>
</dbReference>
<proteinExistence type="predicted"/>
<evidence type="ECO:0008006" key="4">
    <source>
        <dbReference type="Google" id="ProtNLM"/>
    </source>
</evidence>
<gene>
    <name evidence="2" type="ORF">ACFSJH_01090</name>
</gene>
<evidence type="ECO:0000313" key="3">
    <source>
        <dbReference type="Proteomes" id="UP001597362"/>
    </source>
</evidence>
<keyword evidence="3" id="KW-1185">Reference proteome</keyword>
<dbReference type="Proteomes" id="UP001597362">
    <property type="component" value="Unassembled WGS sequence"/>
</dbReference>
<sequence length="98" mass="11182">MMPYTIIEIITFAGVLVLLFYVTQLISQMKSMKHSLDQITKKLILNDETVSNDAINNELRKLLLEGHDVKAVKLARESFGMSLLEAKQYIDALKLENK</sequence>
<name>A0ABW4YFG5_9BACL</name>